<name>G7DUL3_MIXOS</name>
<evidence type="ECO:0000256" key="4">
    <source>
        <dbReference type="ARBA" id="ARBA00023002"/>
    </source>
</evidence>
<keyword evidence="2" id="KW-0285">Flavoprotein</keyword>
<evidence type="ECO:0000256" key="3">
    <source>
        <dbReference type="ARBA" id="ARBA00022827"/>
    </source>
</evidence>
<accession>G7DUL3</accession>
<dbReference type="OrthoDB" id="66881at2759"/>
<proteinExistence type="inferred from homology"/>
<dbReference type="FunCoup" id="G7DUL3">
    <property type="interactions" value="26"/>
</dbReference>
<dbReference type="Proteomes" id="UP000009131">
    <property type="component" value="Unassembled WGS sequence"/>
</dbReference>
<comment type="similarity">
    <text evidence="1">Belongs to the FMO family.</text>
</comment>
<evidence type="ECO:0000256" key="1">
    <source>
        <dbReference type="ARBA" id="ARBA00009183"/>
    </source>
</evidence>
<protein>
    <recommendedName>
        <fullName evidence="7">FAD/NAD(P)-binding domain-containing protein</fullName>
    </recommendedName>
</protein>
<gene>
    <name evidence="5" type="primary">Mo00922</name>
    <name evidence="5" type="ORF">E5Q_00922</name>
</gene>
<comment type="caution">
    <text evidence="5">The sequence shown here is derived from an EMBL/GenBank/DDBJ whole genome shotgun (WGS) entry which is preliminary data.</text>
</comment>
<evidence type="ECO:0000313" key="5">
    <source>
        <dbReference type="EMBL" id="GAA94273.1"/>
    </source>
</evidence>
<dbReference type="GO" id="GO:0004499">
    <property type="term" value="F:N,N-dimethylaniline monooxygenase activity"/>
    <property type="evidence" value="ECO:0007669"/>
    <property type="project" value="InterPro"/>
</dbReference>
<organism evidence="5 6">
    <name type="scientific">Mixia osmundae (strain CBS 9802 / IAM 14324 / JCM 22182 / KY 12970)</name>
    <dbReference type="NCBI Taxonomy" id="764103"/>
    <lineage>
        <taxon>Eukaryota</taxon>
        <taxon>Fungi</taxon>
        <taxon>Dikarya</taxon>
        <taxon>Basidiomycota</taxon>
        <taxon>Pucciniomycotina</taxon>
        <taxon>Mixiomycetes</taxon>
        <taxon>Mixiales</taxon>
        <taxon>Mixiaceae</taxon>
        <taxon>Mixia</taxon>
    </lineage>
</organism>
<dbReference type="InterPro" id="IPR020946">
    <property type="entry name" value="Flavin_mOase-like"/>
</dbReference>
<dbReference type="eggNOG" id="KOG1399">
    <property type="taxonomic scope" value="Eukaryota"/>
</dbReference>
<dbReference type="STRING" id="764103.G7DUL3"/>
<sequence>MLMVFAAPQAEACSAVSMSRVCVIGCGASGIAAIRQFKAAGFSVTAYEARSSPGGAWILDRDPGPCKISFDAAGRAVARGSSISLPATPMYPGLRSNLPKDLMSFRTQRFEAATNFAGPDEVTSYLCKVLGKDSDVVKFNTIVTRLRHARGKGSWKVTTRRLDSEEVEATTEYDWVCVANGHYTVPYIPPIENLWTFPKIAHARWYRRAQDFANERCLVVGAGPSAQDVLREIAVSSPDVRVVQSCHGGQTEARDGVEQDWVSRISVVPPIERTEGNGIHFIDGTHRDDITLILFATGYSYHFPFCHTEDAPFSAAPLTSERPHPHVPPPPSFVDTAARAVGGPSVLHLAEGDIFYEPDPSLAFLCLAKMIVPFPLADAQARYVARTWRAAANVNDISLKPGRVQEPTKAHVLGYPAEFDLSDSLMLSVGEGRHDDDDRDHDEEGRFFETPQWRRELREKAKLLRLAELGYK</sequence>
<keyword evidence="6" id="KW-1185">Reference proteome</keyword>
<dbReference type="InParanoid" id="G7DUL3"/>
<dbReference type="GO" id="GO:0050661">
    <property type="term" value="F:NADP binding"/>
    <property type="evidence" value="ECO:0007669"/>
    <property type="project" value="InterPro"/>
</dbReference>
<dbReference type="PANTHER" id="PTHR23023">
    <property type="entry name" value="DIMETHYLANILINE MONOOXYGENASE"/>
    <property type="match status" value="1"/>
</dbReference>
<evidence type="ECO:0000313" key="6">
    <source>
        <dbReference type="Proteomes" id="UP000009131"/>
    </source>
</evidence>
<reference evidence="5 6" key="1">
    <citation type="journal article" date="2011" name="J. Gen. Appl. Microbiol.">
        <title>Draft genome sequencing of the enigmatic basidiomycete Mixia osmundae.</title>
        <authorList>
            <person name="Nishida H."/>
            <person name="Nagatsuka Y."/>
            <person name="Sugiyama J."/>
        </authorList>
    </citation>
    <scope>NUCLEOTIDE SEQUENCE [LARGE SCALE GENOMIC DNA]</scope>
    <source>
        <strain evidence="6">CBS 9802 / IAM 14324 / JCM 22182 / KY 12970</strain>
    </source>
</reference>
<dbReference type="OMA" id="VMIKEVN"/>
<dbReference type="AlphaFoldDB" id="G7DUL3"/>
<keyword evidence="4" id="KW-0560">Oxidoreductase</keyword>
<dbReference type="Gene3D" id="3.50.50.60">
    <property type="entry name" value="FAD/NAD(P)-binding domain"/>
    <property type="match status" value="2"/>
</dbReference>
<keyword evidence="3" id="KW-0274">FAD</keyword>
<evidence type="ECO:0000256" key="2">
    <source>
        <dbReference type="ARBA" id="ARBA00022630"/>
    </source>
</evidence>
<dbReference type="InterPro" id="IPR050346">
    <property type="entry name" value="FMO-like"/>
</dbReference>
<dbReference type="HOGENOM" id="CLU_006909_5_0_1"/>
<reference evidence="5 6" key="2">
    <citation type="journal article" date="2012" name="Open Biol.">
        <title>Characteristics of nucleosomes and linker DNA regions on the genome of the basidiomycete Mixia osmundae revealed by mono- and dinucleosome mapping.</title>
        <authorList>
            <person name="Nishida H."/>
            <person name="Kondo S."/>
            <person name="Matsumoto T."/>
            <person name="Suzuki Y."/>
            <person name="Yoshikawa H."/>
            <person name="Taylor T.D."/>
            <person name="Sugiyama J."/>
        </authorList>
    </citation>
    <scope>NUCLEOTIDE SEQUENCE [LARGE SCALE GENOMIC DNA]</scope>
    <source>
        <strain evidence="6">CBS 9802 / IAM 14324 / JCM 22182 / KY 12970</strain>
    </source>
</reference>
<dbReference type="EMBL" id="BABT02000029">
    <property type="protein sequence ID" value="GAA94273.1"/>
    <property type="molecule type" value="Genomic_DNA"/>
</dbReference>
<evidence type="ECO:0008006" key="7">
    <source>
        <dbReference type="Google" id="ProtNLM"/>
    </source>
</evidence>
<dbReference type="SUPFAM" id="SSF51905">
    <property type="entry name" value="FAD/NAD(P)-binding domain"/>
    <property type="match status" value="1"/>
</dbReference>
<dbReference type="InterPro" id="IPR036188">
    <property type="entry name" value="FAD/NAD-bd_sf"/>
</dbReference>
<dbReference type="GO" id="GO:0050660">
    <property type="term" value="F:flavin adenine dinucleotide binding"/>
    <property type="evidence" value="ECO:0007669"/>
    <property type="project" value="InterPro"/>
</dbReference>
<dbReference type="Pfam" id="PF00743">
    <property type="entry name" value="FMO-like"/>
    <property type="match status" value="1"/>
</dbReference>
<dbReference type="RefSeq" id="XP_014564952.1">
    <property type="nucleotide sequence ID" value="XM_014709466.1"/>
</dbReference>